<reference evidence="9 10" key="1">
    <citation type="submission" date="2019-07" db="EMBL/GenBank/DDBJ databases">
        <title>WGS assembly of Gossypium mustelinum.</title>
        <authorList>
            <person name="Chen Z.J."/>
            <person name="Sreedasyam A."/>
            <person name="Ando A."/>
            <person name="Song Q."/>
            <person name="De L."/>
            <person name="Hulse-Kemp A."/>
            <person name="Ding M."/>
            <person name="Ye W."/>
            <person name="Kirkbride R."/>
            <person name="Jenkins J."/>
            <person name="Plott C."/>
            <person name="Lovell J."/>
            <person name="Lin Y.-M."/>
            <person name="Vaughn R."/>
            <person name="Liu B."/>
            <person name="Li W."/>
            <person name="Simpson S."/>
            <person name="Scheffler B."/>
            <person name="Saski C."/>
            <person name="Grover C."/>
            <person name="Hu G."/>
            <person name="Conover J."/>
            <person name="Carlson J."/>
            <person name="Shu S."/>
            <person name="Boston L."/>
            <person name="Williams M."/>
            <person name="Peterson D."/>
            <person name="Mcgee K."/>
            <person name="Jones D."/>
            <person name="Wendel J."/>
            <person name="Stelly D."/>
            <person name="Grimwood J."/>
            <person name="Schmutz J."/>
        </authorList>
    </citation>
    <scope>NUCLEOTIDE SEQUENCE [LARGE SCALE GENOMIC DNA]</scope>
    <source>
        <strain evidence="9">1408120.09</strain>
    </source>
</reference>
<dbReference type="InterPro" id="IPR008801">
    <property type="entry name" value="RALF"/>
</dbReference>
<dbReference type="AlphaFoldDB" id="A0A5D2Z3H4"/>
<keyword evidence="6" id="KW-1015">Disulfide bond</keyword>
<keyword evidence="4" id="KW-0372">Hormone</keyword>
<feature type="signal peptide" evidence="8">
    <location>
        <begin position="1"/>
        <end position="24"/>
    </location>
</feature>
<sequence>MSMEKKIVVVCICAMVVWIGKAKARSTPTIGYLAIGRGDHPSECKGGNCLQPSNPYDRGCEKSNRCRSIPSLN</sequence>
<comment type="function">
    <text evidence="7">Cell signaling peptide that may regulate plant stress, growth, and development. Mediates a rapid alkalinization of extracellular space by mediating a transient increase in the cytoplasmic Ca(2+) concentration leading to a calcium-dependent signaling events through a cell surface receptor and a concomitant activation of some intracellular mitogen-activated protein kinases.</text>
</comment>
<evidence type="ECO:0000256" key="4">
    <source>
        <dbReference type="ARBA" id="ARBA00022702"/>
    </source>
</evidence>
<proteinExistence type="inferred from homology"/>
<evidence type="ECO:0000313" key="10">
    <source>
        <dbReference type="Proteomes" id="UP000323597"/>
    </source>
</evidence>
<dbReference type="GO" id="GO:0005179">
    <property type="term" value="F:hormone activity"/>
    <property type="evidence" value="ECO:0007669"/>
    <property type="project" value="UniProtKB-KW"/>
</dbReference>
<keyword evidence="10" id="KW-1185">Reference proteome</keyword>
<evidence type="ECO:0000256" key="3">
    <source>
        <dbReference type="ARBA" id="ARBA00022525"/>
    </source>
</evidence>
<dbReference type="PANTHER" id="PTHR34270">
    <property type="entry name" value="PROTEIN RALF-LIKE 15-RELATED"/>
    <property type="match status" value="1"/>
</dbReference>
<evidence type="ECO:0000256" key="6">
    <source>
        <dbReference type="ARBA" id="ARBA00023157"/>
    </source>
</evidence>
<accession>A0A5D2Z3H4</accession>
<comment type="subcellular location">
    <subcellularLocation>
        <location evidence="1">Secreted</location>
    </subcellularLocation>
</comment>
<dbReference type="PANTHER" id="PTHR34270:SF3">
    <property type="entry name" value="PROTEIN RALF-LIKE 16-RELATED"/>
    <property type="match status" value="1"/>
</dbReference>
<evidence type="ECO:0000256" key="8">
    <source>
        <dbReference type="SAM" id="SignalP"/>
    </source>
</evidence>
<protein>
    <recommendedName>
        <fullName evidence="11">Rapid ALkalinization Factor</fullName>
    </recommendedName>
</protein>
<dbReference type="Proteomes" id="UP000323597">
    <property type="component" value="Chromosome A05"/>
</dbReference>
<evidence type="ECO:0000256" key="2">
    <source>
        <dbReference type="ARBA" id="ARBA00009178"/>
    </source>
</evidence>
<evidence type="ECO:0008006" key="11">
    <source>
        <dbReference type="Google" id="ProtNLM"/>
    </source>
</evidence>
<evidence type="ECO:0000256" key="1">
    <source>
        <dbReference type="ARBA" id="ARBA00004613"/>
    </source>
</evidence>
<evidence type="ECO:0000313" key="9">
    <source>
        <dbReference type="EMBL" id="TYJ33228.1"/>
    </source>
</evidence>
<evidence type="ECO:0000256" key="5">
    <source>
        <dbReference type="ARBA" id="ARBA00022729"/>
    </source>
</evidence>
<dbReference type="GO" id="GO:0040008">
    <property type="term" value="P:regulation of growth"/>
    <property type="evidence" value="ECO:0007669"/>
    <property type="project" value="UniProtKB-ARBA"/>
</dbReference>
<gene>
    <name evidence="9" type="ORF">E1A91_A05G088600v1</name>
</gene>
<organism evidence="9 10">
    <name type="scientific">Gossypium mustelinum</name>
    <name type="common">Cotton</name>
    <name type="synonym">Gossypium caicoense</name>
    <dbReference type="NCBI Taxonomy" id="34275"/>
    <lineage>
        <taxon>Eukaryota</taxon>
        <taxon>Viridiplantae</taxon>
        <taxon>Streptophyta</taxon>
        <taxon>Embryophyta</taxon>
        <taxon>Tracheophyta</taxon>
        <taxon>Spermatophyta</taxon>
        <taxon>Magnoliopsida</taxon>
        <taxon>eudicotyledons</taxon>
        <taxon>Gunneridae</taxon>
        <taxon>Pentapetalae</taxon>
        <taxon>rosids</taxon>
        <taxon>malvids</taxon>
        <taxon>Malvales</taxon>
        <taxon>Malvaceae</taxon>
        <taxon>Malvoideae</taxon>
        <taxon>Gossypium</taxon>
    </lineage>
</organism>
<dbReference type="Pfam" id="PF05498">
    <property type="entry name" value="RALF"/>
    <property type="match status" value="1"/>
</dbReference>
<dbReference type="EMBL" id="CM017640">
    <property type="protein sequence ID" value="TYJ33228.1"/>
    <property type="molecule type" value="Genomic_DNA"/>
</dbReference>
<keyword evidence="3" id="KW-0964">Secreted</keyword>
<feature type="chain" id="PRO_5022741320" description="Rapid ALkalinization Factor" evidence="8">
    <location>
        <begin position="25"/>
        <end position="73"/>
    </location>
</feature>
<evidence type="ECO:0000256" key="7">
    <source>
        <dbReference type="ARBA" id="ARBA00037228"/>
    </source>
</evidence>
<keyword evidence="5 8" id="KW-0732">Signal</keyword>
<dbReference type="GO" id="GO:0005576">
    <property type="term" value="C:extracellular region"/>
    <property type="evidence" value="ECO:0007669"/>
    <property type="project" value="UniProtKB-SubCell"/>
</dbReference>
<comment type="similarity">
    <text evidence="2">Belongs to the plant rapid alkalinization factor (RALF) family.</text>
</comment>
<name>A0A5D2Z3H4_GOSMU</name>